<sequence>MTTIAGGLAGIPSLIGFGSNAPSVSVLGATIDLTNAAGTLTNFAFSVPRDGTITALSAFFSTTAALSLTGSTITIRAQLYQSTTPNNIFSPIAGAVVTLAPALTGVISIGSLSNGLTSGLSIPVTARTRLLLVFSTTASGVALVNTVAGYASAGLSIS</sequence>
<dbReference type="NCBIfam" id="TIGR03721">
    <property type="entry name" value="exospore_TM"/>
    <property type="match status" value="1"/>
</dbReference>
<feature type="transmembrane region" description="Helical" evidence="1">
    <location>
        <begin position="130"/>
        <end position="153"/>
    </location>
</feature>
<feature type="transmembrane region" description="Helical" evidence="1">
    <location>
        <begin position="52"/>
        <end position="75"/>
    </location>
</feature>
<keyword evidence="3" id="KW-1185">Reference proteome</keyword>
<dbReference type="AlphaFoldDB" id="C0CYC7"/>
<evidence type="ECO:0000256" key="1">
    <source>
        <dbReference type="SAM" id="Phobius"/>
    </source>
</evidence>
<comment type="caution">
    <text evidence="2">The sequence shown here is derived from an EMBL/GenBank/DDBJ whole genome shotgun (WGS) entry which is preliminary data.</text>
</comment>
<gene>
    <name evidence="2" type="ORF">CLOSTASPAR_02003</name>
</gene>
<reference evidence="2 3" key="2">
    <citation type="submission" date="2009-02" db="EMBL/GenBank/DDBJ databases">
        <title>Draft genome sequence of Clostridium asparagiforme (DSM 15981).</title>
        <authorList>
            <person name="Sudarsanam P."/>
            <person name="Ley R."/>
            <person name="Guruge J."/>
            <person name="Turnbaugh P.J."/>
            <person name="Mahowald M."/>
            <person name="Liep D."/>
            <person name="Gordon J."/>
        </authorList>
    </citation>
    <scope>NUCLEOTIDE SEQUENCE [LARGE SCALE GENOMIC DNA]</scope>
    <source>
        <strain evidence="2 3">DSM 15981</strain>
    </source>
</reference>
<keyword evidence="1" id="KW-0472">Membrane</keyword>
<accession>C0CYC7</accession>
<keyword evidence="1" id="KW-0812">Transmembrane</keyword>
<name>C0CYC7_9FIRM</name>
<protein>
    <submittedName>
        <fullName evidence="2">BclB domain protein</fullName>
    </submittedName>
</protein>
<dbReference type="Proteomes" id="UP000004756">
    <property type="component" value="Unassembled WGS sequence"/>
</dbReference>
<proteinExistence type="predicted"/>
<reference evidence="2 3" key="1">
    <citation type="submission" date="2009-01" db="EMBL/GenBank/DDBJ databases">
        <authorList>
            <person name="Fulton L."/>
            <person name="Clifton S."/>
            <person name="Fulton B."/>
            <person name="Xu J."/>
            <person name="Minx P."/>
            <person name="Pepin K.H."/>
            <person name="Johnson M."/>
            <person name="Bhonagiri V."/>
            <person name="Nash W.E."/>
            <person name="Mardis E.R."/>
            <person name="Wilson R.K."/>
        </authorList>
    </citation>
    <scope>NUCLEOTIDE SEQUENCE [LARGE SCALE GENOMIC DNA]</scope>
    <source>
        <strain evidence="2 3">DSM 15981</strain>
    </source>
</reference>
<evidence type="ECO:0000313" key="3">
    <source>
        <dbReference type="Proteomes" id="UP000004756"/>
    </source>
</evidence>
<dbReference type="EMBL" id="ACCJ01000109">
    <property type="protein sequence ID" value="EEG55914.1"/>
    <property type="molecule type" value="Genomic_DNA"/>
</dbReference>
<feature type="transmembrane region" description="Helical" evidence="1">
    <location>
        <begin position="87"/>
        <end position="110"/>
    </location>
</feature>
<evidence type="ECO:0000313" key="2">
    <source>
        <dbReference type="EMBL" id="EEG55914.1"/>
    </source>
</evidence>
<dbReference type="HOGENOM" id="CLU_001074_11_2_9"/>
<keyword evidence="1" id="KW-1133">Transmembrane helix</keyword>
<dbReference type="InterPro" id="IPR021210">
    <property type="entry name" value="Exosporium_BclB"/>
</dbReference>
<organism evidence="2 3">
    <name type="scientific">[Clostridium] asparagiforme DSM 15981</name>
    <dbReference type="NCBI Taxonomy" id="518636"/>
    <lineage>
        <taxon>Bacteria</taxon>
        <taxon>Bacillati</taxon>
        <taxon>Bacillota</taxon>
        <taxon>Clostridia</taxon>
        <taxon>Lachnospirales</taxon>
        <taxon>Lachnospiraceae</taxon>
        <taxon>Enterocloster</taxon>
    </lineage>
</organism>